<organism evidence="2 3">
    <name type="scientific">Fusarium heterosporum</name>
    <dbReference type="NCBI Taxonomy" id="42747"/>
    <lineage>
        <taxon>Eukaryota</taxon>
        <taxon>Fungi</taxon>
        <taxon>Dikarya</taxon>
        <taxon>Ascomycota</taxon>
        <taxon>Pezizomycotina</taxon>
        <taxon>Sordariomycetes</taxon>
        <taxon>Hypocreomycetidae</taxon>
        <taxon>Hypocreales</taxon>
        <taxon>Nectriaceae</taxon>
        <taxon>Fusarium</taxon>
        <taxon>Fusarium heterosporum species complex</taxon>
    </lineage>
</organism>
<evidence type="ECO:0000313" key="3">
    <source>
        <dbReference type="Proteomes" id="UP000567885"/>
    </source>
</evidence>
<protein>
    <submittedName>
        <fullName evidence="2">Uncharacterized protein</fullName>
    </submittedName>
</protein>
<dbReference type="AlphaFoldDB" id="A0A8H5TD49"/>
<feature type="region of interest" description="Disordered" evidence="1">
    <location>
        <begin position="186"/>
        <end position="207"/>
    </location>
</feature>
<name>A0A8H5TD49_FUSHE</name>
<evidence type="ECO:0000256" key="1">
    <source>
        <dbReference type="SAM" id="MobiDB-lite"/>
    </source>
</evidence>
<proteinExistence type="predicted"/>
<dbReference type="EMBL" id="JAAGWQ010000103">
    <property type="protein sequence ID" value="KAF5667050.1"/>
    <property type="molecule type" value="Genomic_DNA"/>
</dbReference>
<feature type="region of interest" description="Disordered" evidence="1">
    <location>
        <begin position="583"/>
        <end position="614"/>
    </location>
</feature>
<comment type="caution">
    <text evidence="2">The sequence shown here is derived from an EMBL/GenBank/DDBJ whole genome shotgun (WGS) entry which is preliminary data.</text>
</comment>
<reference evidence="2 3" key="1">
    <citation type="submission" date="2020-05" db="EMBL/GenBank/DDBJ databases">
        <title>Identification and distribution of gene clusters putatively required for synthesis of sphingolipid metabolism inhibitors in phylogenetically diverse species of the filamentous fungus Fusarium.</title>
        <authorList>
            <person name="Kim H.-S."/>
            <person name="Busman M."/>
            <person name="Brown D.W."/>
            <person name="Divon H."/>
            <person name="Uhlig S."/>
            <person name="Proctor R.H."/>
        </authorList>
    </citation>
    <scope>NUCLEOTIDE SEQUENCE [LARGE SCALE GENOMIC DNA]</scope>
    <source>
        <strain evidence="2 3">NRRL 20693</strain>
    </source>
</reference>
<feature type="region of interest" description="Disordered" evidence="1">
    <location>
        <begin position="106"/>
        <end position="132"/>
    </location>
</feature>
<feature type="compositionally biased region" description="Acidic residues" evidence="1">
    <location>
        <begin position="601"/>
        <end position="612"/>
    </location>
</feature>
<gene>
    <name evidence="2" type="ORF">FHETE_5752</name>
</gene>
<dbReference type="PANTHER" id="PTHR42068:SF1">
    <property type="entry name" value="YALI0B18964P"/>
    <property type="match status" value="1"/>
</dbReference>
<dbReference type="OrthoDB" id="5396252at2759"/>
<keyword evidence="3" id="KW-1185">Reference proteome</keyword>
<dbReference type="PANTHER" id="PTHR42068">
    <property type="entry name" value="YALI0B18964P"/>
    <property type="match status" value="1"/>
</dbReference>
<accession>A0A8H5TD49</accession>
<dbReference type="Proteomes" id="UP000567885">
    <property type="component" value="Unassembled WGS sequence"/>
</dbReference>
<sequence length="643" mass="72591">MSLTASLQPRPSYDDARSIISSRRLGHNPGHSTDLTASDLNRTSPLDFDFAKIRPLVRSGAFLEPHDFTPQLSSEFRASLQSERDERTLRFSSNAGIIEQYSRSWYNQDDTDAGQQGSNGGYSQASAPNLNQSPRWPFINDDCLNITDSVDVEPLFPSPRISIEPRQCHTIDEDLEDLAALYIPSIPEPEPEPEPKPPIAPRRPRGKVMTSAEFEALRRQRAREDAERRFYDGLPDAVDDYDKIDYGGLDEADEIRKQRVQRKKQQAHLDGYRQRMMKKTSGPDIPPLPGHSRVSSTWSMNSFKTFRGIQEDYSVQPNNDDDEDDVPLALLQSRRRSDGKSDVFSISQPQSTTVYNRQGSNTPMPAFARSLPQQSFHGNATTAWPLNNQQLIPGGLVGVIASEERAKAMRRVPPSHGFQPIPDTNNAFNWEVASSQHAPMASYQGMTGMTGMQMTMPPSRPHTPIAMPQLPPAPPNHEMFNFIQAQTDFLRTMASINQQRHNQPWDTFSPQQSVMNMPVSGARSTYTPSNYAKSAYQQSVRYAPSVAPSERSTVGLPSRYRSVSKPLSHVRTDKRVFQDDIATGNSWGYDRQNEPNTSTFPDEESSNEEEDEAFWRAKKAKKERRKAMWIEKNDLGIDAKWII</sequence>
<evidence type="ECO:0000313" key="2">
    <source>
        <dbReference type="EMBL" id="KAF5667050.1"/>
    </source>
</evidence>